<evidence type="ECO:0000313" key="3">
    <source>
        <dbReference type="Proteomes" id="UP000294933"/>
    </source>
</evidence>
<organism evidence="2 3">
    <name type="scientific">Rickenella mellea</name>
    <dbReference type="NCBI Taxonomy" id="50990"/>
    <lineage>
        <taxon>Eukaryota</taxon>
        <taxon>Fungi</taxon>
        <taxon>Dikarya</taxon>
        <taxon>Basidiomycota</taxon>
        <taxon>Agaricomycotina</taxon>
        <taxon>Agaricomycetes</taxon>
        <taxon>Hymenochaetales</taxon>
        <taxon>Rickenellaceae</taxon>
        <taxon>Rickenella</taxon>
    </lineage>
</organism>
<dbReference type="EMBL" id="ML170174">
    <property type="protein sequence ID" value="TDL22675.1"/>
    <property type="molecule type" value="Genomic_DNA"/>
</dbReference>
<dbReference type="VEuPathDB" id="FungiDB:BD410DRAFT_213064"/>
<gene>
    <name evidence="2" type="ORF">BD410DRAFT_213064</name>
</gene>
<dbReference type="AlphaFoldDB" id="A0A4Y7Q5I6"/>
<reference evidence="2 3" key="1">
    <citation type="submission" date="2018-06" db="EMBL/GenBank/DDBJ databases">
        <title>A transcriptomic atlas of mushroom development highlights an independent origin of complex multicellularity.</title>
        <authorList>
            <consortium name="DOE Joint Genome Institute"/>
            <person name="Krizsan K."/>
            <person name="Almasi E."/>
            <person name="Merenyi Z."/>
            <person name="Sahu N."/>
            <person name="Viragh M."/>
            <person name="Koszo T."/>
            <person name="Mondo S."/>
            <person name="Kiss B."/>
            <person name="Balint B."/>
            <person name="Kues U."/>
            <person name="Barry K."/>
            <person name="Hegedus J.C."/>
            <person name="Henrissat B."/>
            <person name="Johnson J."/>
            <person name="Lipzen A."/>
            <person name="Ohm R."/>
            <person name="Nagy I."/>
            <person name="Pangilinan J."/>
            <person name="Yan J."/>
            <person name="Xiong Y."/>
            <person name="Grigoriev I.V."/>
            <person name="Hibbett D.S."/>
            <person name="Nagy L.G."/>
        </authorList>
    </citation>
    <scope>NUCLEOTIDE SEQUENCE [LARGE SCALE GENOMIC DNA]</scope>
    <source>
        <strain evidence="2 3">SZMC22713</strain>
    </source>
</reference>
<name>A0A4Y7Q5I6_9AGAM</name>
<evidence type="ECO:0000313" key="2">
    <source>
        <dbReference type="EMBL" id="TDL22675.1"/>
    </source>
</evidence>
<evidence type="ECO:0000256" key="1">
    <source>
        <dbReference type="SAM" id="MobiDB-lite"/>
    </source>
</evidence>
<protein>
    <submittedName>
        <fullName evidence="2">Uncharacterized protein</fullName>
    </submittedName>
</protein>
<feature type="region of interest" description="Disordered" evidence="1">
    <location>
        <begin position="26"/>
        <end position="53"/>
    </location>
</feature>
<proteinExistence type="predicted"/>
<keyword evidence="3" id="KW-1185">Reference proteome</keyword>
<accession>A0A4Y7Q5I6</accession>
<dbReference type="Proteomes" id="UP000294933">
    <property type="component" value="Unassembled WGS sequence"/>
</dbReference>
<sequence>MIDMKLCKCPCERTRHNDNIETQIKVHRRSTTRETTQNHERKPLRSNHAARPHDLKLGSALAILGSRSNESSATLPYSPSAAIPLSSTTIAKTANNAQSRHIATSRSRVEARLKLEADRFLQNSA</sequence>